<evidence type="ECO:0000313" key="2">
    <source>
        <dbReference type="Proteomes" id="UP001054945"/>
    </source>
</evidence>
<proteinExistence type="predicted"/>
<dbReference type="AlphaFoldDB" id="A0AAV4M327"/>
<organism evidence="1 2">
    <name type="scientific">Caerostris extrusa</name>
    <name type="common">Bark spider</name>
    <name type="synonym">Caerostris bankana</name>
    <dbReference type="NCBI Taxonomy" id="172846"/>
    <lineage>
        <taxon>Eukaryota</taxon>
        <taxon>Metazoa</taxon>
        <taxon>Ecdysozoa</taxon>
        <taxon>Arthropoda</taxon>
        <taxon>Chelicerata</taxon>
        <taxon>Arachnida</taxon>
        <taxon>Araneae</taxon>
        <taxon>Araneomorphae</taxon>
        <taxon>Entelegynae</taxon>
        <taxon>Araneoidea</taxon>
        <taxon>Araneidae</taxon>
        <taxon>Caerostris</taxon>
    </lineage>
</organism>
<reference evidence="1 2" key="1">
    <citation type="submission" date="2021-06" db="EMBL/GenBank/DDBJ databases">
        <title>Caerostris extrusa draft genome.</title>
        <authorList>
            <person name="Kono N."/>
            <person name="Arakawa K."/>
        </authorList>
    </citation>
    <scope>NUCLEOTIDE SEQUENCE [LARGE SCALE GENOMIC DNA]</scope>
</reference>
<dbReference type="EMBL" id="BPLR01019338">
    <property type="protein sequence ID" value="GIX66759.1"/>
    <property type="molecule type" value="Genomic_DNA"/>
</dbReference>
<protein>
    <submittedName>
        <fullName evidence="1">Uncharacterized protein</fullName>
    </submittedName>
</protein>
<gene>
    <name evidence="1" type="ORF">CEXT_258681</name>
</gene>
<comment type="caution">
    <text evidence="1">The sequence shown here is derived from an EMBL/GenBank/DDBJ whole genome shotgun (WGS) entry which is preliminary data.</text>
</comment>
<accession>A0AAV4M327</accession>
<name>A0AAV4M327_CAEEX</name>
<sequence>MPTKVVLDGVKSTETNGVICTVDGICTTTLLLEIQPSARAIATTFSSKSDDDMDSLFVGQVQMLENKGSHSHVAAGERTYISSIIGRWDVCEK</sequence>
<keyword evidence="2" id="KW-1185">Reference proteome</keyword>
<dbReference type="Proteomes" id="UP001054945">
    <property type="component" value="Unassembled WGS sequence"/>
</dbReference>
<evidence type="ECO:0000313" key="1">
    <source>
        <dbReference type="EMBL" id="GIX66759.1"/>
    </source>
</evidence>